<evidence type="ECO:0000259" key="3">
    <source>
        <dbReference type="PROSITE" id="PS01124"/>
    </source>
</evidence>
<dbReference type="Pfam" id="PF12833">
    <property type="entry name" value="HTH_18"/>
    <property type="match status" value="1"/>
</dbReference>
<dbReference type="OrthoDB" id="6057514at2"/>
<keyword evidence="2" id="KW-0804">Transcription</keyword>
<evidence type="ECO:0000313" key="6">
    <source>
        <dbReference type="Proteomes" id="UP000017700"/>
    </source>
</evidence>
<keyword evidence="6" id="KW-1185">Reference proteome</keyword>
<reference evidence="4 7" key="3">
    <citation type="submission" date="2017-11" db="EMBL/GenBank/DDBJ databases">
        <title>Complete genome sequence of Serratia sp. ATCC 39006 LacA.</title>
        <authorList>
            <person name="Hampton H.G."/>
            <person name="Jackson S.A."/>
            <person name="Jauregui R."/>
            <person name="Poulter G.T.M."/>
            <person name="Salmond G.P.C."/>
            <person name="Fineran P.C."/>
        </authorList>
    </citation>
    <scope>NUCLEOTIDE SEQUENCE [LARGE SCALE GENOMIC DNA]</scope>
    <source>
        <strain evidence="4 7">ATCC 39006</strain>
    </source>
</reference>
<reference evidence="5" key="4">
    <citation type="submission" date="2017-11" db="EMBL/GenBank/DDBJ databases">
        <title>Complete genome sequence of Serratia sp. ATCC 39006.</title>
        <authorList>
            <person name="Hampton H.G."/>
            <person name="Jackson S.A."/>
            <person name="Jauregui R."/>
            <person name="Poulter G.T.M."/>
            <person name="Salmond G.P.C."/>
            <person name="Fineran P.C."/>
        </authorList>
    </citation>
    <scope>NUCLEOTIDE SEQUENCE</scope>
    <source>
        <strain evidence="5">ATCC 39006</strain>
    </source>
</reference>
<reference evidence="5" key="2">
    <citation type="submission" date="2013-09" db="EMBL/GenBank/DDBJ databases">
        <authorList>
            <person name="Wang G."/>
            <person name="Yang Y."/>
            <person name="Su Y."/>
        </authorList>
    </citation>
    <scope>NUCLEOTIDE SEQUENCE</scope>
    <source>
        <strain evidence="5">ATCC 39006</strain>
    </source>
</reference>
<dbReference type="Gene3D" id="3.40.50.880">
    <property type="match status" value="1"/>
</dbReference>
<dbReference type="InterPro" id="IPR052158">
    <property type="entry name" value="INH-QAR"/>
</dbReference>
<dbReference type="EMBL" id="CP025084">
    <property type="protein sequence ID" value="AUH05585.1"/>
    <property type="molecule type" value="Genomic_DNA"/>
</dbReference>
<gene>
    <name evidence="4" type="ORF">CWC46_16475</name>
    <name evidence="5" type="ORF">Ser39006_016475</name>
</gene>
<dbReference type="EMBL" id="CP025085">
    <property type="protein sequence ID" value="AUH01264.1"/>
    <property type="molecule type" value="Genomic_DNA"/>
</dbReference>
<dbReference type="PANTHER" id="PTHR43130:SF3">
    <property type="entry name" value="HTH-TYPE TRANSCRIPTIONAL REGULATOR RV1931C"/>
    <property type="match status" value="1"/>
</dbReference>
<dbReference type="Gene3D" id="1.10.10.60">
    <property type="entry name" value="Homeodomain-like"/>
    <property type="match status" value="1"/>
</dbReference>
<accession>A0A2I5T9P1</accession>
<evidence type="ECO:0000256" key="2">
    <source>
        <dbReference type="ARBA" id="ARBA00023163"/>
    </source>
</evidence>
<dbReference type="PROSITE" id="PS01124">
    <property type="entry name" value="HTH_ARAC_FAMILY_2"/>
    <property type="match status" value="1"/>
</dbReference>
<dbReference type="PANTHER" id="PTHR43130">
    <property type="entry name" value="ARAC-FAMILY TRANSCRIPTIONAL REGULATOR"/>
    <property type="match status" value="1"/>
</dbReference>
<dbReference type="KEGG" id="serq:CWC46_16475"/>
<dbReference type="CDD" id="cd03137">
    <property type="entry name" value="GATase1_AraC_1"/>
    <property type="match status" value="1"/>
</dbReference>
<dbReference type="GO" id="GO:0043565">
    <property type="term" value="F:sequence-specific DNA binding"/>
    <property type="evidence" value="ECO:0007669"/>
    <property type="project" value="InterPro"/>
</dbReference>
<dbReference type="InterPro" id="IPR009057">
    <property type="entry name" value="Homeodomain-like_sf"/>
</dbReference>
<organism evidence="5 6">
    <name type="scientific">Serratia sp. (strain ATCC 39006)</name>
    <name type="common">Prodigiosinella confusarubida</name>
    <dbReference type="NCBI Taxonomy" id="104623"/>
    <lineage>
        <taxon>Bacteria</taxon>
        <taxon>Pseudomonadati</taxon>
        <taxon>Pseudomonadota</taxon>
        <taxon>Gammaproteobacteria</taxon>
        <taxon>Enterobacterales</taxon>
        <taxon>Pectobacteriaceae</taxon>
        <taxon>Prodigiosinella</taxon>
    </lineage>
</organism>
<feature type="domain" description="HTH araC/xylS-type" evidence="3">
    <location>
        <begin position="214"/>
        <end position="312"/>
    </location>
</feature>
<dbReference type="Proteomes" id="UP000017700">
    <property type="component" value="Chromosome"/>
</dbReference>
<evidence type="ECO:0000256" key="1">
    <source>
        <dbReference type="ARBA" id="ARBA00023015"/>
    </source>
</evidence>
<dbReference type="InterPro" id="IPR029062">
    <property type="entry name" value="Class_I_gatase-like"/>
</dbReference>
<dbReference type="InterPro" id="IPR002818">
    <property type="entry name" value="DJ-1/PfpI"/>
</dbReference>
<sequence length="322" mass="35640">MKRIIAFFLFDGFQMLDAAGPIAAFEMPTRFVQPAPYTLKLLSRDGGLITSSSGAAMQTEPMHQIRSIDTLILAGGIGIHEAAQCPATLAFVRRQAEIARRVCSVCSGAYLLATAGLLNGRQATTHWRRTKDFARRFPKVLFRPDQIYTQDDKFWTSAGITAGIDLALALIEDDLGAELSKQVAQQLVVYHRRGGGQSQFSALLEFDTPGSRFSALLPWIREHIAECLSVQRLAEHACMSERNFARTFRSETGITPAKAVEKIRLELARNLIESTQKPIEAIAIQTGFVDAERMRKAFLRIYGQPPQSVRRAVRAQAGNTST</sequence>
<dbReference type="KEGG" id="sera:Ser39006_016475"/>
<proteinExistence type="predicted"/>
<dbReference type="Pfam" id="PF01965">
    <property type="entry name" value="DJ-1_PfpI"/>
    <property type="match status" value="1"/>
</dbReference>
<dbReference type="SUPFAM" id="SSF52317">
    <property type="entry name" value="Class I glutamine amidotransferase-like"/>
    <property type="match status" value="1"/>
</dbReference>
<protein>
    <submittedName>
        <fullName evidence="5">GlxA family transcriptional regulator</fullName>
    </submittedName>
</protein>
<keyword evidence="1" id="KW-0805">Transcription regulation</keyword>
<dbReference type="AlphaFoldDB" id="A0A2I5T9P1"/>
<name>A0A2I5T9P1_SERS3</name>
<evidence type="ECO:0000313" key="5">
    <source>
        <dbReference type="EMBL" id="AUH05585.1"/>
    </source>
</evidence>
<dbReference type="Proteomes" id="UP000233778">
    <property type="component" value="Chromosome"/>
</dbReference>
<dbReference type="RefSeq" id="WP_021015456.1">
    <property type="nucleotide sequence ID" value="NZ_CP025084.1"/>
</dbReference>
<reference evidence="5 6" key="1">
    <citation type="journal article" date="2013" name="Genome Announc.">
        <title>Draft genome sequence of Serratia sp. strain ATCC 39006, a model bacterium for analysis of the biosynthesis and regulation of prodigiosin, a carbapenem, and gas vesicles.</title>
        <authorList>
            <person name="Fineran P.C."/>
            <person name="Iglesias Cans M.C."/>
            <person name="Ramsay J.P."/>
            <person name="Wilf N.M."/>
            <person name="Cossyleon D."/>
            <person name="McNeil M.B."/>
            <person name="Williamson N.R."/>
            <person name="Monson R.E."/>
            <person name="Becher S.A."/>
            <person name="Stanton J.A."/>
            <person name="Brugger K."/>
            <person name="Brown S.D."/>
            <person name="Salmond G.P."/>
        </authorList>
    </citation>
    <scope>NUCLEOTIDE SEQUENCE [LARGE SCALE GENOMIC DNA]</scope>
    <source>
        <strain evidence="5">ATCC 39006</strain>
        <strain evidence="6">ATCC 39006 / SC 11482</strain>
    </source>
</reference>
<evidence type="ECO:0000313" key="4">
    <source>
        <dbReference type="EMBL" id="AUH01264.1"/>
    </source>
</evidence>
<dbReference type="InterPro" id="IPR018060">
    <property type="entry name" value="HTH_AraC"/>
</dbReference>
<dbReference type="STRING" id="104623.Ser39006_02190"/>
<dbReference type="SUPFAM" id="SSF46689">
    <property type="entry name" value="Homeodomain-like"/>
    <property type="match status" value="2"/>
</dbReference>
<evidence type="ECO:0000313" key="7">
    <source>
        <dbReference type="Proteomes" id="UP000233778"/>
    </source>
</evidence>
<dbReference type="SMART" id="SM00342">
    <property type="entry name" value="HTH_ARAC"/>
    <property type="match status" value="1"/>
</dbReference>
<dbReference type="GO" id="GO:0003700">
    <property type="term" value="F:DNA-binding transcription factor activity"/>
    <property type="evidence" value="ECO:0007669"/>
    <property type="project" value="InterPro"/>
</dbReference>